<feature type="binding site" evidence="8">
    <location>
        <position position="55"/>
    </location>
    <ligand>
        <name>[4Fe-4S] cluster</name>
        <dbReference type="ChEBI" id="CHEBI:49883"/>
        <label>1</label>
    </ligand>
</feature>
<evidence type="ECO:0000256" key="8">
    <source>
        <dbReference type="HAMAP-Rule" id="MF_00206"/>
    </source>
</evidence>
<comment type="subcellular location">
    <subcellularLocation>
        <location evidence="8">Cytoplasm</location>
    </subcellularLocation>
</comment>
<dbReference type="RefSeq" id="WP_092995353.1">
    <property type="nucleotide sequence ID" value="NZ_FMWD01000004.1"/>
</dbReference>
<dbReference type="NCBIfam" id="NF004019">
    <property type="entry name" value="PRK05481.1"/>
    <property type="match status" value="1"/>
</dbReference>
<dbReference type="PANTHER" id="PTHR10949">
    <property type="entry name" value="LIPOYL SYNTHASE"/>
    <property type="match status" value="1"/>
</dbReference>
<proteinExistence type="inferred from homology"/>
<comment type="catalytic activity">
    <reaction evidence="7 8">
        <text>[[Fe-S] cluster scaffold protein carrying a second [4Fe-4S](2+) cluster] + N(6)-octanoyl-L-lysyl-[protein] + 2 oxidized [2Fe-2S]-[ferredoxin] + 2 S-adenosyl-L-methionine + 4 H(+) = [[Fe-S] cluster scaffold protein] + N(6)-[(R)-dihydrolipoyl]-L-lysyl-[protein] + 4 Fe(3+) + 2 hydrogen sulfide + 2 5'-deoxyadenosine + 2 L-methionine + 2 reduced [2Fe-2S]-[ferredoxin]</text>
        <dbReference type="Rhea" id="RHEA:16585"/>
        <dbReference type="Rhea" id="RHEA-COMP:9928"/>
        <dbReference type="Rhea" id="RHEA-COMP:10000"/>
        <dbReference type="Rhea" id="RHEA-COMP:10001"/>
        <dbReference type="Rhea" id="RHEA-COMP:10475"/>
        <dbReference type="Rhea" id="RHEA-COMP:14568"/>
        <dbReference type="Rhea" id="RHEA-COMP:14569"/>
        <dbReference type="ChEBI" id="CHEBI:15378"/>
        <dbReference type="ChEBI" id="CHEBI:17319"/>
        <dbReference type="ChEBI" id="CHEBI:29034"/>
        <dbReference type="ChEBI" id="CHEBI:29919"/>
        <dbReference type="ChEBI" id="CHEBI:33722"/>
        <dbReference type="ChEBI" id="CHEBI:33737"/>
        <dbReference type="ChEBI" id="CHEBI:33738"/>
        <dbReference type="ChEBI" id="CHEBI:57844"/>
        <dbReference type="ChEBI" id="CHEBI:59789"/>
        <dbReference type="ChEBI" id="CHEBI:78809"/>
        <dbReference type="ChEBI" id="CHEBI:83100"/>
        <dbReference type="EC" id="2.8.1.8"/>
    </reaction>
</comment>
<keyword evidence="2 8" id="KW-0808">Transferase</keyword>
<feature type="binding site" evidence="8">
    <location>
        <position position="80"/>
    </location>
    <ligand>
        <name>[4Fe-4S] cluster</name>
        <dbReference type="ChEBI" id="CHEBI:49883"/>
        <label>2</label>
        <note>4Fe-4S-S-AdoMet</note>
    </ligand>
</feature>
<keyword evidence="4 8" id="KW-0479">Metal-binding</keyword>
<keyword evidence="11" id="KW-1185">Reference proteome</keyword>
<dbReference type="GO" id="GO:0051539">
    <property type="term" value="F:4 iron, 4 sulfur cluster binding"/>
    <property type="evidence" value="ECO:0007669"/>
    <property type="project" value="UniProtKB-UniRule"/>
</dbReference>
<dbReference type="EMBL" id="FMWD01000004">
    <property type="protein sequence ID" value="SCZ58448.1"/>
    <property type="molecule type" value="Genomic_DNA"/>
</dbReference>
<organism evidence="10 11">
    <name type="scientific">Thiohalomonas denitrificans</name>
    <dbReference type="NCBI Taxonomy" id="415747"/>
    <lineage>
        <taxon>Bacteria</taxon>
        <taxon>Pseudomonadati</taxon>
        <taxon>Pseudomonadota</taxon>
        <taxon>Gammaproteobacteria</taxon>
        <taxon>Thiohalomonadales</taxon>
        <taxon>Thiohalomonadaceae</taxon>
        <taxon>Thiohalomonas</taxon>
    </lineage>
</organism>
<dbReference type="NCBIfam" id="TIGR00510">
    <property type="entry name" value="lipA"/>
    <property type="match status" value="1"/>
</dbReference>
<dbReference type="HAMAP" id="MF_00206">
    <property type="entry name" value="Lipoyl_synth"/>
    <property type="match status" value="1"/>
</dbReference>
<gene>
    <name evidence="8" type="primary">lipA</name>
    <name evidence="10" type="ORF">SAMN03097708_01705</name>
</gene>
<name>A0A1G5QA09_9GAMM</name>
<evidence type="ECO:0000256" key="5">
    <source>
        <dbReference type="ARBA" id="ARBA00023004"/>
    </source>
</evidence>
<feature type="domain" description="Radical SAM core" evidence="9">
    <location>
        <begin position="62"/>
        <end position="282"/>
    </location>
</feature>
<dbReference type="GO" id="GO:0005737">
    <property type="term" value="C:cytoplasm"/>
    <property type="evidence" value="ECO:0007669"/>
    <property type="project" value="UniProtKB-SubCell"/>
</dbReference>
<evidence type="ECO:0000256" key="7">
    <source>
        <dbReference type="ARBA" id="ARBA00047326"/>
    </source>
</evidence>
<keyword evidence="5 8" id="KW-0408">Iron</keyword>
<keyword evidence="1 8" id="KW-0004">4Fe-4S</keyword>
<reference evidence="10 11" key="1">
    <citation type="submission" date="2016-10" db="EMBL/GenBank/DDBJ databases">
        <authorList>
            <person name="de Groot N.N."/>
        </authorList>
    </citation>
    <scope>NUCLEOTIDE SEQUENCE [LARGE SCALE GENOMIC DNA]</scope>
    <source>
        <strain evidence="10 11">HLD2</strain>
    </source>
</reference>
<dbReference type="PANTHER" id="PTHR10949:SF0">
    <property type="entry name" value="LIPOYL SYNTHASE, MITOCHONDRIAL"/>
    <property type="match status" value="1"/>
</dbReference>
<dbReference type="NCBIfam" id="NF009544">
    <property type="entry name" value="PRK12928.1"/>
    <property type="match status" value="1"/>
</dbReference>
<feature type="binding site" evidence="8">
    <location>
        <position position="76"/>
    </location>
    <ligand>
        <name>[4Fe-4S] cluster</name>
        <dbReference type="ChEBI" id="CHEBI:49883"/>
        <label>2</label>
        <note>4Fe-4S-S-AdoMet</note>
    </ligand>
</feature>
<dbReference type="InterPro" id="IPR003698">
    <property type="entry name" value="Lipoyl_synth"/>
</dbReference>
<dbReference type="SUPFAM" id="SSF102114">
    <property type="entry name" value="Radical SAM enzymes"/>
    <property type="match status" value="1"/>
</dbReference>
<dbReference type="SMART" id="SM00729">
    <property type="entry name" value="Elp3"/>
    <property type="match status" value="1"/>
</dbReference>
<evidence type="ECO:0000259" key="9">
    <source>
        <dbReference type="PROSITE" id="PS51918"/>
    </source>
</evidence>
<comment type="function">
    <text evidence="8">Catalyzes the radical-mediated insertion of two sulfur atoms into the C-6 and C-8 positions of the octanoyl moiety bound to the lipoyl domains of lipoate-dependent enzymes, thereby converting the octanoylated domains into lipoylated derivatives.</text>
</comment>
<dbReference type="OrthoDB" id="9787898at2"/>
<keyword evidence="8" id="KW-0963">Cytoplasm</keyword>
<evidence type="ECO:0000256" key="4">
    <source>
        <dbReference type="ARBA" id="ARBA00022723"/>
    </source>
</evidence>
<dbReference type="InterPro" id="IPR058240">
    <property type="entry name" value="rSAM_sf"/>
</dbReference>
<keyword evidence="6 8" id="KW-0411">Iron-sulfur</keyword>
<sequence length="298" mass="32737">MPRETVIPVFDHSATPNAGRMPSWIRQSLGGGAYGSTADAVHGPGLHTVCEEARCPNQGECWSRGTATFMLLGDTCTRACGFCAVKTGRPPLTDTGEPARVAEAVQRLGLDYVVLTSVNRDDLDDGGAGIFADTCRELLARRSGIGLELLTPDFRGCQEPAIERVMAALGPDDRLVWGHNVETVPSLYRSVRKGAKYERSLRLLEQAGKKERVQTKSALMLGLGETFDEVLEVMRDLRAIGVQRLALGQYLRPTRYHLPVREYVHPDTFAVYEAEAKDLGFDWVKAGAMVRSSYHAEE</sequence>
<comment type="cofactor">
    <cofactor evidence="8">
        <name>[4Fe-4S] cluster</name>
        <dbReference type="ChEBI" id="CHEBI:49883"/>
    </cofactor>
    <text evidence="8">Binds 2 [4Fe-4S] clusters per subunit. One cluster is coordinated with 3 cysteines and an exchangeable S-adenosyl-L-methionine.</text>
</comment>
<dbReference type="Proteomes" id="UP000199648">
    <property type="component" value="Unassembled WGS sequence"/>
</dbReference>
<feature type="binding site" evidence="8">
    <location>
        <position position="61"/>
    </location>
    <ligand>
        <name>[4Fe-4S] cluster</name>
        <dbReference type="ChEBI" id="CHEBI:49883"/>
        <label>1</label>
    </ligand>
</feature>
<dbReference type="GO" id="GO:0046872">
    <property type="term" value="F:metal ion binding"/>
    <property type="evidence" value="ECO:0007669"/>
    <property type="project" value="UniProtKB-KW"/>
</dbReference>
<comment type="pathway">
    <text evidence="8">Protein modification; protein lipoylation via endogenous pathway; protein N(6)-(lipoyl)lysine from octanoyl-[acyl-carrier-protein]: step 2/2.</text>
</comment>
<evidence type="ECO:0000256" key="3">
    <source>
        <dbReference type="ARBA" id="ARBA00022691"/>
    </source>
</evidence>
<feature type="binding site" evidence="8">
    <location>
        <position position="293"/>
    </location>
    <ligand>
        <name>[4Fe-4S] cluster</name>
        <dbReference type="ChEBI" id="CHEBI:49883"/>
        <label>1</label>
    </ligand>
</feature>
<dbReference type="EC" id="2.8.1.8" evidence="8"/>
<dbReference type="Pfam" id="PF04055">
    <property type="entry name" value="Radical_SAM"/>
    <property type="match status" value="1"/>
</dbReference>
<dbReference type="GO" id="GO:0016992">
    <property type="term" value="F:lipoate synthase activity"/>
    <property type="evidence" value="ECO:0007669"/>
    <property type="project" value="UniProtKB-UniRule"/>
</dbReference>
<keyword evidence="3 8" id="KW-0949">S-adenosyl-L-methionine</keyword>
<evidence type="ECO:0000256" key="1">
    <source>
        <dbReference type="ARBA" id="ARBA00022485"/>
    </source>
</evidence>
<dbReference type="InterPro" id="IPR006638">
    <property type="entry name" value="Elp3/MiaA/NifB-like_rSAM"/>
</dbReference>
<dbReference type="SFLD" id="SFLDS00029">
    <property type="entry name" value="Radical_SAM"/>
    <property type="match status" value="1"/>
</dbReference>
<feature type="binding site" evidence="8">
    <location>
        <position position="50"/>
    </location>
    <ligand>
        <name>[4Fe-4S] cluster</name>
        <dbReference type="ChEBI" id="CHEBI:49883"/>
        <label>1</label>
    </ligand>
</feature>
<dbReference type="AlphaFoldDB" id="A0A1G5QA09"/>
<dbReference type="STRING" id="415747.SAMN03097708_01705"/>
<dbReference type="InterPro" id="IPR013785">
    <property type="entry name" value="Aldolase_TIM"/>
</dbReference>
<evidence type="ECO:0000313" key="10">
    <source>
        <dbReference type="EMBL" id="SCZ58448.1"/>
    </source>
</evidence>
<evidence type="ECO:0000256" key="6">
    <source>
        <dbReference type="ARBA" id="ARBA00023014"/>
    </source>
</evidence>
<protein>
    <recommendedName>
        <fullName evidence="8">Lipoyl synthase</fullName>
        <ecNumber evidence="8">2.8.1.8</ecNumber>
    </recommendedName>
    <alternativeName>
        <fullName evidence="8">Lip-syn</fullName>
        <shortName evidence="8">LS</shortName>
    </alternativeName>
    <alternativeName>
        <fullName evidence="8">Lipoate synthase</fullName>
    </alternativeName>
    <alternativeName>
        <fullName evidence="8">Lipoic acid synthase</fullName>
    </alternativeName>
    <alternativeName>
        <fullName evidence="8">Sulfur insertion protein LipA</fullName>
    </alternativeName>
</protein>
<feature type="binding site" evidence="8">
    <location>
        <position position="83"/>
    </location>
    <ligand>
        <name>[4Fe-4S] cluster</name>
        <dbReference type="ChEBI" id="CHEBI:49883"/>
        <label>2</label>
        <note>4Fe-4S-S-AdoMet</note>
    </ligand>
</feature>
<dbReference type="Gene3D" id="3.20.20.70">
    <property type="entry name" value="Aldolase class I"/>
    <property type="match status" value="1"/>
</dbReference>
<dbReference type="GO" id="GO:0009249">
    <property type="term" value="P:protein lipoylation"/>
    <property type="evidence" value="ECO:0007669"/>
    <property type="project" value="UniProtKB-UniRule"/>
</dbReference>
<evidence type="ECO:0000256" key="2">
    <source>
        <dbReference type="ARBA" id="ARBA00022679"/>
    </source>
</evidence>
<dbReference type="CDD" id="cd01335">
    <property type="entry name" value="Radical_SAM"/>
    <property type="match status" value="1"/>
</dbReference>
<dbReference type="UniPathway" id="UPA00538">
    <property type="reaction ID" value="UER00593"/>
</dbReference>
<evidence type="ECO:0000313" key="11">
    <source>
        <dbReference type="Proteomes" id="UP000199648"/>
    </source>
</evidence>
<accession>A0A1G5QA09</accession>
<dbReference type="InterPro" id="IPR007197">
    <property type="entry name" value="rSAM"/>
</dbReference>
<dbReference type="PROSITE" id="PS51918">
    <property type="entry name" value="RADICAL_SAM"/>
    <property type="match status" value="1"/>
</dbReference>
<comment type="similarity">
    <text evidence="8">Belongs to the radical SAM superfamily. Lipoyl synthase family.</text>
</comment>